<sequence>MGLLYIIISLLFNDEVHSVFEIMKSPNPLSWQKALFRCDSSKSNSYIAVPTVNLTTMRITDAIALDEEAWVGYFQSYEHFLFI</sequence>
<evidence type="ECO:0000313" key="3">
    <source>
        <dbReference type="Proteomes" id="UP001195483"/>
    </source>
</evidence>
<evidence type="ECO:0000256" key="1">
    <source>
        <dbReference type="SAM" id="SignalP"/>
    </source>
</evidence>
<dbReference type="Proteomes" id="UP001195483">
    <property type="component" value="Unassembled WGS sequence"/>
</dbReference>
<dbReference type="EMBL" id="JAEAOA010000570">
    <property type="protein sequence ID" value="KAK3610869.1"/>
    <property type="molecule type" value="Genomic_DNA"/>
</dbReference>
<gene>
    <name evidence="2" type="ORF">CHS0354_008729</name>
</gene>
<dbReference type="AlphaFoldDB" id="A0AAE0TI93"/>
<comment type="caution">
    <text evidence="2">The sequence shown here is derived from an EMBL/GenBank/DDBJ whole genome shotgun (WGS) entry which is preliminary data.</text>
</comment>
<reference evidence="2" key="3">
    <citation type="submission" date="2023-05" db="EMBL/GenBank/DDBJ databases">
        <authorList>
            <person name="Smith C.H."/>
        </authorList>
    </citation>
    <scope>NUCLEOTIDE SEQUENCE</scope>
    <source>
        <strain evidence="2">CHS0354</strain>
        <tissue evidence="2">Mantle</tissue>
    </source>
</reference>
<feature type="non-terminal residue" evidence="2">
    <location>
        <position position="1"/>
    </location>
</feature>
<feature type="signal peptide" evidence="1">
    <location>
        <begin position="1"/>
        <end position="18"/>
    </location>
</feature>
<accession>A0AAE0TI93</accession>
<name>A0AAE0TI93_9BIVA</name>
<reference evidence="2" key="2">
    <citation type="journal article" date="2021" name="Genome Biol. Evol.">
        <title>Developing a high-quality reference genome for a parasitic bivalve with doubly uniparental inheritance (Bivalvia: Unionida).</title>
        <authorList>
            <person name="Smith C.H."/>
        </authorList>
    </citation>
    <scope>NUCLEOTIDE SEQUENCE</scope>
    <source>
        <strain evidence="2">CHS0354</strain>
        <tissue evidence="2">Mantle</tissue>
    </source>
</reference>
<proteinExistence type="predicted"/>
<reference evidence="2" key="1">
    <citation type="journal article" date="2021" name="Genome Biol. Evol.">
        <title>A High-Quality Reference Genome for a Parasitic Bivalve with Doubly Uniparental Inheritance (Bivalvia: Unionida).</title>
        <authorList>
            <person name="Smith C.H."/>
        </authorList>
    </citation>
    <scope>NUCLEOTIDE SEQUENCE</scope>
    <source>
        <strain evidence="2">CHS0354</strain>
    </source>
</reference>
<protein>
    <submittedName>
        <fullName evidence="2">Uncharacterized protein</fullName>
    </submittedName>
</protein>
<organism evidence="2 3">
    <name type="scientific">Potamilus streckersoni</name>
    <dbReference type="NCBI Taxonomy" id="2493646"/>
    <lineage>
        <taxon>Eukaryota</taxon>
        <taxon>Metazoa</taxon>
        <taxon>Spiralia</taxon>
        <taxon>Lophotrochozoa</taxon>
        <taxon>Mollusca</taxon>
        <taxon>Bivalvia</taxon>
        <taxon>Autobranchia</taxon>
        <taxon>Heteroconchia</taxon>
        <taxon>Palaeoheterodonta</taxon>
        <taxon>Unionida</taxon>
        <taxon>Unionoidea</taxon>
        <taxon>Unionidae</taxon>
        <taxon>Ambleminae</taxon>
        <taxon>Lampsilini</taxon>
        <taxon>Potamilus</taxon>
    </lineage>
</organism>
<keyword evidence="1" id="KW-0732">Signal</keyword>
<keyword evidence="3" id="KW-1185">Reference proteome</keyword>
<evidence type="ECO:0000313" key="2">
    <source>
        <dbReference type="EMBL" id="KAK3610869.1"/>
    </source>
</evidence>
<feature type="chain" id="PRO_5042108419" evidence="1">
    <location>
        <begin position="19"/>
        <end position="83"/>
    </location>
</feature>